<reference evidence="3 4" key="1">
    <citation type="submission" date="2018-06" db="EMBL/GenBank/DDBJ databases">
        <authorList>
            <consortium name="Pathogen Informatics"/>
            <person name="Doyle S."/>
        </authorList>
    </citation>
    <scope>NUCLEOTIDE SEQUENCE [LARGE SCALE GENOMIC DNA]</scope>
    <source>
        <strain evidence="3 4">NCTC11343</strain>
    </source>
</reference>
<evidence type="ECO:0000256" key="1">
    <source>
        <dbReference type="ARBA" id="ARBA00022448"/>
    </source>
</evidence>
<dbReference type="GO" id="GO:0060003">
    <property type="term" value="P:copper ion export"/>
    <property type="evidence" value="ECO:0007669"/>
    <property type="project" value="TreeGrafter"/>
</dbReference>
<dbReference type="RefSeq" id="WP_146753167.1">
    <property type="nucleotide sequence ID" value="NZ_UAUU01000011.1"/>
</dbReference>
<evidence type="ECO:0000313" key="3">
    <source>
        <dbReference type="EMBL" id="SPZ92609.1"/>
    </source>
</evidence>
<proteinExistence type="predicted"/>
<dbReference type="GO" id="GO:0046914">
    <property type="term" value="F:transition metal ion binding"/>
    <property type="evidence" value="ECO:0007669"/>
    <property type="project" value="TreeGrafter"/>
</dbReference>
<evidence type="ECO:0000259" key="2">
    <source>
        <dbReference type="Pfam" id="PF25975"/>
    </source>
</evidence>
<sequence length="80" mass="8736">MPVDAVIRNGKSETVWVQTGEKTFKSRMVKTGTEIDNRIEIVSGLVDGDIVVVSGAYLLNSEYIFRNGADPMAGHDMSSM</sequence>
<dbReference type="Pfam" id="PF25975">
    <property type="entry name" value="CzcB_C"/>
    <property type="match status" value="1"/>
</dbReference>
<gene>
    <name evidence="3" type="ORF">NCTC11343_04613</name>
</gene>
<dbReference type="PANTHER" id="PTHR30097:SF15">
    <property type="entry name" value="CATION EFFLUX SYSTEM PROTEIN CUSB"/>
    <property type="match status" value="1"/>
</dbReference>
<organism evidence="3 4">
    <name type="scientific">Sphingobacterium multivorum</name>
    <dbReference type="NCBI Taxonomy" id="28454"/>
    <lineage>
        <taxon>Bacteria</taxon>
        <taxon>Pseudomonadati</taxon>
        <taxon>Bacteroidota</taxon>
        <taxon>Sphingobacteriia</taxon>
        <taxon>Sphingobacteriales</taxon>
        <taxon>Sphingobacteriaceae</taxon>
        <taxon>Sphingobacterium</taxon>
    </lineage>
</organism>
<dbReference type="InterPro" id="IPR051909">
    <property type="entry name" value="MFP_Cation_Efflux"/>
</dbReference>
<protein>
    <submittedName>
        <fullName evidence="3">Membrane fusion protein cluster 2 protein</fullName>
    </submittedName>
</protein>
<evidence type="ECO:0000313" key="4">
    <source>
        <dbReference type="Proteomes" id="UP000251241"/>
    </source>
</evidence>
<dbReference type="GO" id="GO:0015679">
    <property type="term" value="P:plasma membrane copper ion transport"/>
    <property type="evidence" value="ECO:0007669"/>
    <property type="project" value="TreeGrafter"/>
</dbReference>
<dbReference type="AlphaFoldDB" id="A0A2X2LH55"/>
<keyword evidence="1" id="KW-0813">Transport</keyword>
<dbReference type="GO" id="GO:0030288">
    <property type="term" value="C:outer membrane-bounded periplasmic space"/>
    <property type="evidence" value="ECO:0007669"/>
    <property type="project" value="TreeGrafter"/>
</dbReference>
<dbReference type="Gene3D" id="2.40.420.20">
    <property type="match status" value="1"/>
</dbReference>
<name>A0A2X2LH55_SPHMU</name>
<dbReference type="Proteomes" id="UP000251241">
    <property type="component" value="Unassembled WGS sequence"/>
</dbReference>
<feature type="domain" description="CzcB-like C-terminal circularly permuted SH3-like" evidence="2">
    <location>
        <begin position="2"/>
        <end position="59"/>
    </location>
</feature>
<accession>A0A2X2LH55</accession>
<dbReference type="InterPro" id="IPR058649">
    <property type="entry name" value="CzcB_C"/>
</dbReference>
<dbReference type="EMBL" id="UAUU01000011">
    <property type="protein sequence ID" value="SPZ92609.1"/>
    <property type="molecule type" value="Genomic_DNA"/>
</dbReference>
<dbReference type="PANTHER" id="PTHR30097">
    <property type="entry name" value="CATION EFFLUX SYSTEM PROTEIN CUSB"/>
    <property type="match status" value="1"/>
</dbReference>